<keyword evidence="2" id="KW-1185">Reference proteome</keyword>
<protein>
    <recommendedName>
        <fullName evidence="3">UBN2_3 domain-containing protein</fullName>
    </recommendedName>
</protein>
<accession>A0A9N7MTR2</accession>
<dbReference type="PANTHER" id="PTHR47481">
    <property type="match status" value="1"/>
</dbReference>
<evidence type="ECO:0000313" key="1">
    <source>
        <dbReference type="EMBL" id="CAA0814939.1"/>
    </source>
</evidence>
<dbReference type="Proteomes" id="UP001153555">
    <property type="component" value="Unassembled WGS sequence"/>
</dbReference>
<evidence type="ECO:0000313" key="2">
    <source>
        <dbReference type="Proteomes" id="UP001153555"/>
    </source>
</evidence>
<dbReference type="OrthoDB" id="913062at2759"/>
<sequence>QTSLNPLYLNWQKHDQLLVSWLLSSLSEEILVNTVGLNTSHEIWDSLELDYTTQSRAKVMQIKSQLHNLKKGAQTMREYLNKIKACYDALALLGTHTLRMTTFPPCLMDLDLSMTRFLFQSTQESLL</sequence>
<feature type="non-terminal residue" evidence="1">
    <location>
        <position position="127"/>
    </location>
</feature>
<feature type="non-terminal residue" evidence="1">
    <location>
        <position position="1"/>
    </location>
</feature>
<gene>
    <name evidence="1" type="ORF">SHERM_15094</name>
</gene>
<comment type="caution">
    <text evidence="1">The sequence shown here is derived from an EMBL/GenBank/DDBJ whole genome shotgun (WGS) entry which is preliminary data.</text>
</comment>
<proteinExistence type="predicted"/>
<dbReference type="EMBL" id="CACSLK010012233">
    <property type="protein sequence ID" value="CAA0814939.1"/>
    <property type="molecule type" value="Genomic_DNA"/>
</dbReference>
<dbReference type="PANTHER" id="PTHR47481:SF22">
    <property type="entry name" value="RETROTRANSPOSON GAG DOMAIN-CONTAINING PROTEIN"/>
    <property type="match status" value="1"/>
</dbReference>
<dbReference type="AlphaFoldDB" id="A0A9N7MTR2"/>
<dbReference type="Pfam" id="PF14223">
    <property type="entry name" value="Retrotran_gag_2"/>
    <property type="match status" value="1"/>
</dbReference>
<reference evidence="1" key="1">
    <citation type="submission" date="2019-12" db="EMBL/GenBank/DDBJ databases">
        <authorList>
            <person name="Scholes J."/>
        </authorList>
    </citation>
    <scope>NUCLEOTIDE SEQUENCE</scope>
</reference>
<name>A0A9N7MTR2_STRHE</name>
<organism evidence="1 2">
    <name type="scientific">Striga hermonthica</name>
    <name type="common">Purple witchweed</name>
    <name type="synonym">Buchnera hermonthica</name>
    <dbReference type="NCBI Taxonomy" id="68872"/>
    <lineage>
        <taxon>Eukaryota</taxon>
        <taxon>Viridiplantae</taxon>
        <taxon>Streptophyta</taxon>
        <taxon>Embryophyta</taxon>
        <taxon>Tracheophyta</taxon>
        <taxon>Spermatophyta</taxon>
        <taxon>Magnoliopsida</taxon>
        <taxon>eudicotyledons</taxon>
        <taxon>Gunneridae</taxon>
        <taxon>Pentapetalae</taxon>
        <taxon>asterids</taxon>
        <taxon>lamiids</taxon>
        <taxon>Lamiales</taxon>
        <taxon>Orobanchaceae</taxon>
        <taxon>Buchnereae</taxon>
        <taxon>Striga</taxon>
    </lineage>
</organism>
<evidence type="ECO:0008006" key="3">
    <source>
        <dbReference type="Google" id="ProtNLM"/>
    </source>
</evidence>